<name>A0A3M9X6E2_9HYPH</name>
<reference evidence="1 2" key="1">
    <citation type="journal article" date="2018" name="Mol. Plant Microbe Interact.">
        <title>Taxonomically Different Co-Microsymbionts of a Relict Legume, Oxytropis popoviana, Have Complementary Sets of Symbiotic Genes and Together Increase the Efficiency of Plant Nodulation.</title>
        <authorList>
            <person name="Safronova V."/>
            <person name="Belimov A."/>
            <person name="Sazanova A."/>
            <person name="Chirak E."/>
            <person name="Verkhozina A."/>
            <person name="Kuznetsova I."/>
            <person name="Andronov E."/>
            <person name="Puhalsky J."/>
            <person name="Tikhonovich I."/>
        </authorList>
    </citation>
    <scope>NUCLEOTIDE SEQUENCE [LARGE SCALE GENOMIC DNA]</scope>
    <source>
        <strain evidence="1 2">Opo-235</strain>
    </source>
</reference>
<accession>A0A3M9X6E2</accession>
<organism evidence="1 2">
    <name type="scientific">Mesorhizobium japonicum</name>
    <dbReference type="NCBI Taxonomy" id="2066070"/>
    <lineage>
        <taxon>Bacteria</taxon>
        <taxon>Pseudomonadati</taxon>
        <taxon>Pseudomonadota</taxon>
        <taxon>Alphaproteobacteria</taxon>
        <taxon>Hyphomicrobiales</taxon>
        <taxon>Phyllobacteriaceae</taxon>
        <taxon>Mesorhizobium</taxon>
    </lineage>
</organism>
<evidence type="ECO:0000313" key="1">
    <source>
        <dbReference type="EMBL" id="RNJ43232.1"/>
    </source>
</evidence>
<dbReference type="Proteomes" id="UP000275436">
    <property type="component" value="Unassembled WGS sequence"/>
</dbReference>
<comment type="caution">
    <text evidence="1">The sequence shown here is derived from an EMBL/GenBank/DDBJ whole genome shotgun (WGS) entry which is preliminary data.</text>
</comment>
<evidence type="ECO:0000313" key="2">
    <source>
        <dbReference type="Proteomes" id="UP000275436"/>
    </source>
</evidence>
<sequence length="48" mass="5259">MSALTNDRFRVMLEQITDPASSGALMTMRGDNVVDFKSAQSSYADNSE</sequence>
<dbReference type="AlphaFoldDB" id="A0A3M9X6E2"/>
<protein>
    <submittedName>
        <fullName evidence="1">Uncharacterized protein</fullName>
    </submittedName>
</protein>
<proteinExistence type="predicted"/>
<gene>
    <name evidence="1" type="ORF">DNR46_24075</name>
</gene>
<dbReference type="EMBL" id="QKOD01000007">
    <property type="protein sequence ID" value="RNJ43232.1"/>
    <property type="molecule type" value="Genomic_DNA"/>
</dbReference>